<dbReference type="Proteomes" id="UP001638806">
    <property type="component" value="Unassembled WGS sequence"/>
</dbReference>
<comment type="caution">
    <text evidence="1">The sequence shown here is derived from an EMBL/GenBank/DDBJ whole genome shotgun (WGS) entry which is preliminary data.</text>
</comment>
<evidence type="ECO:0000313" key="2">
    <source>
        <dbReference type="Proteomes" id="UP001638806"/>
    </source>
</evidence>
<dbReference type="EMBL" id="JBGNUJ010000004">
    <property type="protein sequence ID" value="KAL3960958.1"/>
    <property type="molecule type" value="Genomic_DNA"/>
</dbReference>
<evidence type="ECO:0000313" key="1">
    <source>
        <dbReference type="EMBL" id="KAL3960958.1"/>
    </source>
</evidence>
<name>A0ACC4DXZ2_PURLI</name>
<proteinExistence type="predicted"/>
<sequence>MRAVRVFAEASLVRPGPSQSCAHSQAIQGNRAQKTCQQTPSATIVGPPPMRGRHGLGNKGISRSLG</sequence>
<reference evidence="1" key="1">
    <citation type="submission" date="2024-12" db="EMBL/GenBank/DDBJ databases">
        <title>Comparative genomics and development of molecular markers within Purpureocillium lilacinum and among Purpureocillium species.</title>
        <authorList>
            <person name="Yeh Z.-Y."/>
            <person name="Ni N.-T."/>
            <person name="Lo P.-H."/>
            <person name="Mushyakhwo K."/>
            <person name="Lin C.-F."/>
            <person name="Nai Y.-S."/>
        </authorList>
    </citation>
    <scope>NUCLEOTIDE SEQUENCE</scope>
    <source>
        <strain evidence="1">NCHU-NPUST-175</strain>
    </source>
</reference>
<gene>
    <name evidence="1" type="ORF">ACCO45_006075</name>
</gene>
<keyword evidence="2" id="KW-1185">Reference proteome</keyword>
<accession>A0ACC4DXZ2</accession>
<protein>
    <submittedName>
        <fullName evidence="1">Uncharacterized protein</fullName>
    </submittedName>
</protein>
<organism evidence="1 2">
    <name type="scientific">Purpureocillium lilacinum</name>
    <name type="common">Paecilomyces lilacinus</name>
    <dbReference type="NCBI Taxonomy" id="33203"/>
    <lineage>
        <taxon>Eukaryota</taxon>
        <taxon>Fungi</taxon>
        <taxon>Dikarya</taxon>
        <taxon>Ascomycota</taxon>
        <taxon>Pezizomycotina</taxon>
        <taxon>Sordariomycetes</taxon>
        <taxon>Hypocreomycetidae</taxon>
        <taxon>Hypocreales</taxon>
        <taxon>Ophiocordycipitaceae</taxon>
        <taxon>Purpureocillium</taxon>
    </lineage>
</organism>